<keyword evidence="2" id="KW-1133">Transmembrane helix</keyword>
<dbReference type="Proteomes" id="UP001054857">
    <property type="component" value="Unassembled WGS sequence"/>
</dbReference>
<keyword evidence="2" id="KW-0472">Membrane</keyword>
<dbReference type="InterPro" id="IPR038770">
    <property type="entry name" value="Na+/solute_symporter_sf"/>
</dbReference>
<gene>
    <name evidence="3" type="ORF">Agub_g11765</name>
</gene>
<feature type="transmembrane region" description="Helical" evidence="2">
    <location>
        <begin position="113"/>
        <end position="134"/>
    </location>
</feature>
<name>A0AAD3DXF1_9CHLO</name>
<feature type="non-terminal residue" evidence="3">
    <location>
        <position position="275"/>
    </location>
</feature>
<feature type="region of interest" description="Disordered" evidence="1">
    <location>
        <begin position="236"/>
        <end position="275"/>
    </location>
</feature>
<evidence type="ECO:0000256" key="2">
    <source>
        <dbReference type="SAM" id="Phobius"/>
    </source>
</evidence>
<dbReference type="InterPro" id="IPR016833">
    <property type="entry name" value="Put_Na-Bile_cotransptr"/>
</dbReference>
<feature type="transmembrane region" description="Helical" evidence="2">
    <location>
        <begin position="79"/>
        <end position="101"/>
    </location>
</feature>
<keyword evidence="2" id="KW-0812">Transmembrane</keyword>
<accession>A0AAD3DXF1</accession>
<dbReference type="PANTHER" id="PTHR18640:SF14">
    <property type="entry name" value="SODIUM BILE ACID SYMPORTER FAMILY"/>
    <property type="match status" value="1"/>
</dbReference>
<protein>
    <submittedName>
        <fullName evidence="3">Uncharacterized protein</fullName>
    </submittedName>
</protein>
<dbReference type="Gene3D" id="1.20.1530.20">
    <property type="match status" value="1"/>
</dbReference>
<dbReference type="EMBL" id="BMAR01000033">
    <property type="protein sequence ID" value="GFR49825.1"/>
    <property type="molecule type" value="Genomic_DNA"/>
</dbReference>
<reference evidence="3 4" key="1">
    <citation type="journal article" date="2021" name="Sci. Rep.">
        <title>Genome sequencing of the multicellular alga Astrephomene provides insights into convergent evolution of germ-soma differentiation.</title>
        <authorList>
            <person name="Yamashita S."/>
            <person name="Yamamoto K."/>
            <person name="Matsuzaki R."/>
            <person name="Suzuki S."/>
            <person name="Yamaguchi H."/>
            <person name="Hirooka S."/>
            <person name="Minakuchi Y."/>
            <person name="Miyagishima S."/>
            <person name="Kawachi M."/>
            <person name="Toyoda A."/>
            <person name="Nozaki H."/>
        </authorList>
    </citation>
    <scope>NUCLEOTIDE SEQUENCE [LARGE SCALE GENOMIC DNA]</scope>
    <source>
        <strain evidence="3 4">NIES-4017</strain>
    </source>
</reference>
<feature type="transmembrane region" description="Helical" evidence="2">
    <location>
        <begin position="12"/>
        <end position="34"/>
    </location>
</feature>
<evidence type="ECO:0000313" key="4">
    <source>
        <dbReference type="Proteomes" id="UP001054857"/>
    </source>
</evidence>
<feature type="region of interest" description="Disordered" evidence="1">
    <location>
        <begin position="157"/>
        <end position="182"/>
    </location>
</feature>
<organism evidence="3 4">
    <name type="scientific">Astrephomene gubernaculifera</name>
    <dbReference type="NCBI Taxonomy" id="47775"/>
    <lineage>
        <taxon>Eukaryota</taxon>
        <taxon>Viridiplantae</taxon>
        <taxon>Chlorophyta</taxon>
        <taxon>core chlorophytes</taxon>
        <taxon>Chlorophyceae</taxon>
        <taxon>CS clade</taxon>
        <taxon>Chlamydomonadales</taxon>
        <taxon>Astrephomenaceae</taxon>
        <taxon>Astrephomene</taxon>
    </lineage>
</organism>
<feature type="transmembrane region" description="Helical" evidence="2">
    <location>
        <begin position="46"/>
        <end position="67"/>
    </location>
</feature>
<sequence>WPRVASLVRSHRLHLSLTSTTLLAFVVWQTLSAARDTLLAQRPGPVFAMMGLAVAMHVAYLGANYLVVWHVLRAPLREAIATVIMASQKSAPVAVTTITFLTRDPAQQGLLSLPAIVGQLCQIFIGAALAPWLAGVVARSELPKELALSTAASAAVRAESPQQQQEGSAGKGRAGSHHGRQPEGQLLQAAEEGRAGGDAGGGGSGSVKAVKAADVGGTAAVERLLPSSPCRVAAAAVGVSSNTTTTTTTSSSSSSGERSSSEKASAAAPVAKEPG</sequence>
<comment type="caution">
    <text evidence="3">The sequence shown here is derived from an EMBL/GenBank/DDBJ whole genome shotgun (WGS) entry which is preliminary data.</text>
</comment>
<dbReference type="PANTHER" id="PTHR18640">
    <property type="entry name" value="SOLUTE CARRIER FAMILY 10 MEMBER 7"/>
    <property type="match status" value="1"/>
</dbReference>
<evidence type="ECO:0000313" key="3">
    <source>
        <dbReference type="EMBL" id="GFR49825.1"/>
    </source>
</evidence>
<dbReference type="GO" id="GO:0009941">
    <property type="term" value="C:chloroplast envelope"/>
    <property type="evidence" value="ECO:0007669"/>
    <property type="project" value="TreeGrafter"/>
</dbReference>
<keyword evidence="4" id="KW-1185">Reference proteome</keyword>
<dbReference type="Pfam" id="PF13593">
    <property type="entry name" value="SBF_like"/>
    <property type="match status" value="1"/>
</dbReference>
<dbReference type="AlphaFoldDB" id="A0AAD3DXF1"/>
<evidence type="ECO:0000256" key="1">
    <source>
        <dbReference type="SAM" id="MobiDB-lite"/>
    </source>
</evidence>
<feature type="compositionally biased region" description="Low complexity" evidence="1">
    <location>
        <begin position="236"/>
        <end position="268"/>
    </location>
</feature>
<proteinExistence type="predicted"/>